<name>A0A4Z1GXM9_9HELO</name>
<dbReference type="AlphaFoldDB" id="A0A4Z1GXM9"/>
<reference evidence="1 2" key="1">
    <citation type="submission" date="2017-12" db="EMBL/GenBank/DDBJ databases">
        <title>Comparative genomics of Botrytis spp.</title>
        <authorList>
            <person name="Valero-Jimenez C.A."/>
            <person name="Tapia P."/>
            <person name="Veloso J."/>
            <person name="Silva-Moreno E."/>
            <person name="Staats M."/>
            <person name="Valdes J.H."/>
            <person name="Van Kan J.A.L."/>
        </authorList>
    </citation>
    <scope>NUCLEOTIDE SEQUENCE [LARGE SCALE GENOMIC DNA]</scope>
    <source>
        <strain evidence="1 2">Bh0001</strain>
    </source>
</reference>
<keyword evidence="2" id="KW-1185">Reference proteome</keyword>
<gene>
    <name evidence="1" type="ORF">BHYA_0040g00200</name>
</gene>
<comment type="caution">
    <text evidence="1">The sequence shown here is derived from an EMBL/GenBank/DDBJ whole genome shotgun (WGS) entry which is preliminary data.</text>
</comment>
<proteinExistence type="predicted"/>
<accession>A0A4Z1GXM9</accession>
<evidence type="ECO:0000313" key="1">
    <source>
        <dbReference type="EMBL" id="TGO40212.1"/>
    </source>
</evidence>
<evidence type="ECO:0000313" key="2">
    <source>
        <dbReference type="Proteomes" id="UP000297814"/>
    </source>
</evidence>
<organism evidence="1 2">
    <name type="scientific">Botrytis hyacinthi</name>
    <dbReference type="NCBI Taxonomy" id="278943"/>
    <lineage>
        <taxon>Eukaryota</taxon>
        <taxon>Fungi</taxon>
        <taxon>Dikarya</taxon>
        <taxon>Ascomycota</taxon>
        <taxon>Pezizomycotina</taxon>
        <taxon>Leotiomycetes</taxon>
        <taxon>Helotiales</taxon>
        <taxon>Sclerotiniaceae</taxon>
        <taxon>Botrytis</taxon>
    </lineage>
</organism>
<dbReference type="Proteomes" id="UP000297814">
    <property type="component" value="Unassembled WGS sequence"/>
</dbReference>
<dbReference type="EMBL" id="PQXK01000040">
    <property type="protein sequence ID" value="TGO40212.1"/>
    <property type="molecule type" value="Genomic_DNA"/>
</dbReference>
<protein>
    <submittedName>
        <fullName evidence="1">Uncharacterized protein</fullName>
    </submittedName>
</protein>
<sequence>MYTCSAICHPGPCIKPECRDSCGEEIPQERAIPYQSALDDRSNEVQQQLADSIADLQKNPWSLILILTINSGAIIWTVNRIRRFTTPLENQKFTEGELRKHEQSLCYVAAAALFLFNSGFWGSNLCIINKYIETGAYIIFYLMEKDKNHRCQGDSYYIVDHIHYSGLLYSNRHQTSGTCGSFDTRIKLSDPSVDYFGLHNRTIKEATIHNKHLYTQTPGLYPYPSWKDYESYKSGIDLFKITRMNNTASRSPTLSTSKPFDQFWRIMGIYGDKPLHIDFDLLHRSWRMKEGTIVVDSEDPSSSFYKGGVLYDRLKPGEIYDSNKTAHLVPNFGIAIQNLREVRNGTWTDTDAENLELTFPELDLHIPMWGLFEKHCVYQSFMRVFRRPTDENRRTWNTWSKESSGEEVMRTASFGYGGGKGLEVCVKRREYTWINHGVKAAEPGLGEDLLVPLGLMAVVRRSMRMEQWKIRDRCRWPED</sequence>